<feature type="region of interest" description="Disordered" evidence="1">
    <location>
        <begin position="395"/>
        <end position="418"/>
    </location>
</feature>
<gene>
    <name evidence="2" type="ORF">PWA60_28650</name>
</gene>
<sequence length="458" mass="51183">MSALILPPQQLDFLADFDESTAIHPPGGGGFFSLLTQSAGSAKRQRSYKLSDMPQVLEMVDYSKSVWLSQAEFCRPNRRVVNLSRVGLLFADLDTYKSELMAGLPLEQQVARLHFWCDDNGFPRPSIVVFSGRGLQAKWLLTTPLPRAALPRWNACQKALVALLEPLGCDKQARDASRVLRLVDSMHLGSNERVRVLDVQGTGVTPAHFDFDDLADSLLPLTRLELRSLREQRAVRDEQRKALKTLKLLKQSSPKSEMFRGYNGRKLAWDRLEDLRKLGELRGGWVDGKGVSSRTQALHWQLNFMCLSGAAYPGNFYLEANELAKQIDKGWSPAQDELSTLKGKAEQYAKGEKIEFGGRSWPALYTPKNATLVELFGISDEEQKQLKTIISKAEATRRDTARQTAKRRTAGVQERSEYLSKAQERKANIQALNAQGMTAKQIAEAVGVTTATVYNALK</sequence>
<evidence type="ECO:0000256" key="1">
    <source>
        <dbReference type="SAM" id="MobiDB-lite"/>
    </source>
</evidence>
<evidence type="ECO:0000313" key="3">
    <source>
        <dbReference type="Proteomes" id="UP001217631"/>
    </source>
</evidence>
<name>A0AAJ5S8H5_9PSED</name>
<dbReference type="RefSeq" id="WP_275000429.1">
    <property type="nucleotide sequence ID" value="NZ_CP118679.1"/>
</dbReference>
<dbReference type="Pfam" id="PF13384">
    <property type="entry name" value="HTH_23"/>
    <property type="match status" value="1"/>
</dbReference>
<accession>A0AAJ5S8H5</accession>
<reference evidence="2" key="1">
    <citation type="submission" date="2023-02" db="EMBL/GenBank/DDBJ databases">
        <title>tmexCD-toprJ-like cluster.</title>
        <authorList>
            <person name="Gao X."/>
            <person name="Wang C."/>
            <person name="Liu J."/>
        </authorList>
    </citation>
    <scope>NUCLEOTIDE SEQUENCE</scope>
    <source>
        <strain evidence="2">GDW21C697WI</strain>
        <plasmid evidence="2">pHNGDW697-2</plasmid>
    </source>
</reference>
<evidence type="ECO:0000313" key="2">
    <source>
        <dbReference type="EMBL" id="WEA23714.1"/>
    </source>
</evidence>
<dbReference type="AlphaFoldDB" id="A0AAJ5S8H5"/>
<protein>
    <submittedName>
        <fullName evidence="2">Helix-turn-helix domain-containing protein</fullName>
    </submittedName>
</protein>
<dbReference type="Proteomes" id="UP001217631">
    <property type="component" value="Plasmid pHNGDW697-2"/>
</dbReference>
<keyword evidence="2" id="KW-0614">Plasmid</keyword>
<dbReference type="EMBL" id="CP118679">
    <property type="protein sequence ID" value="WEA23714.1"/>
    <property type="molecule type" value="Genomic_DNA"/>
</dbReference>
<proteinExistence type="predicted"/>
<organism evidence="2 3">
    <name type="scientific">Pseudomonas juntendi</name>
    <dbReference type="NCBI Taxonomy" id="2666183"/>
    <lineage>
        <taxon>Bacteria</taxon>
        <taxon>Pseudomonadati</taxon>
        <taxon>Pseudomonadota</taxon>
        <taxon>Gammaproteobacteria</taxon>
        <taxon>Pseudomonadales</taxon>
        <taxon>Pseudomonadaceae</taxon>
        <taxon>Pseudomonas</taxon>
    </lineage>
</organism>
<geneLocation type="plasmid" evidence="2 3">
    <name>pHNGDW697-2</name>
</geneLocation>